<keyword evidence="3" id="KW-1133">Transmembrane helix</keyword>
<dbReference type="AlphaFoldDB" id="A0AAV9NMT4"/>
<evidence type="ECO:0000313" key="5">
    <source>
        <dbReference type="EMBL" id="KAK5059836.1"/>
    </source>
</evidence>
<keyword evidence="6" id="KW-1185">Reference proteome</keyword>
<reference evidence="5 6" key="1">
    <citation type="submission" date="2023-08" db="EMBL/GenBank/DDBJ databases">
        <title>Black Yeasts Isolated from many extreme environments.</title>
        <authorList>
            <person name="Coleine C."/>
            <person name="Stajich J.E."/>
            <person name="Selbmann L."/>
        </authorList>
    </citation>
    <scope>NUCLEOTIDE SEQUENCE [LARGE SCALE GENOMIC DNA]</scope>
    <source>
        <strain evidence="5 6">CCFEE 5792</strain>
    </source>
</reference>
<dbReference type="GO" id="GO:0003677">
    <property type="term" value="F:DNA binding"/>
    <property type="evidence" value="ECO:0007669"/>
    <property type="project" value="InterPro"/>
</dbReference>
<evidence type="ECO:0000256" key="3">
    <source>
        <dbReference type="SAM" id="Phobius"/>
    </source>
</evidence>
<keyword evidence="3" id="KW-0472">Membrane</keyword>
<dbReference type="InterPro" id="IPR007219">
    <property type="entry name" value="XnlR_reg_dom"/>
</dbReference>
<protein>
    <recommendedName>
        <fullName evidence="4">Xylanolytic transcriptional activator regulatory domain-containing protein</fullName>
    </recommendedName>
</protein>
<dbReference type="CDD" id="cd12148">
    <property type="entry name" value="fungal_TF_MHR"/>
    <property type="match status" value="1"/>
</dbReference>
<name>A0AAV9NMT4_9EURO</name>
<dbReference type="GO" id="GO:0008270">
    <property type="term" value="F:zinc ion binding"/>
    <property type="evidence" value="ECO:0007669"/>
    <property type="project" value="InterPro"/>
</dbReference>
<dbReference type="InterPro" id="IPR052761">
    <property type="entry name" value="Fungal_Detox/Toxin_TFs"/>
</dbReference>
<feature type="domain" description="Xylanolytic transcriptional activator regulatory" evidence="4">
    <location>
        <begin position="160"/>
        <end position="234"/>
    </location>
</feature>
<keyword evidence="1" id="KW-0539">Nucleus</keyword>
<dbReference type="SMART" id="SM00906">
    <property type="entry name" value="Fungal_trans"/>
    <property type="match status" value="1"/>
</dbReference>
<sequence>MSKTPPHSGSFLADIPNYIKPFPPSLEVEDLDYLQKKGVFALPDSDVQDACLRSYFKHIHPIYPVIDPVTVTPMLKDGNKKKEKMSLLLIYAIIFVGSTWIDIKLLRKLGFLSRRVFRKSIHKKMRLLYDADYETDRLCLIQVFILWTFWFEGPNENKDGWHWIGVALSLSRVIGLHQASLDAAGTKSSINRFRRRLWWCLATRDVICSFALSRCPRITDISHNVSMIGIEDFDFNPMPAIIQMSNSQSLCQQQTLARICVHYFKLVSIFGKICKAAYPESGSGKSSVLYSSEQLEGMDSIGGDRNLSVANQLKMFQAQLDQWRREVPDDLWHDSNLLSNLDGAERVEQVHRGLLSMMYYATVMILHRPQMGAMNTTGHSVNITQSTVPDPPRVLVRFAAMQMTQIAMDFYQEDLVESLAATCISCLILASISHIFDIMSVEQVVQSEARKKLEQCRAIFHAFADQQAGGLWGLGVIDYIMFRLKHQQFHRKIDVTPFQGNSNSLSLERSNEASISDDVNAQDQLHTNHILATTDSSRKQDTEGFSNGSSSTSHIPVFPSPRQPFGFNESFLPGLSLDQPLPDNLMSFLGPDIAWLEFPNPCETLDVMSWSGTGGG</sequence>
<dbReference type="PANTHER" id="PTHR47425">
    <property type="entry name" value="FARB-RELATED"/>
    <property type="match status" value="1"/>
</dbReference>
<evidence type="ECO:0000259" key="4">
    <source>
        <dbReference type="SMART" id="SM00906"/>
    </source>
</evidence>
<proteinExistence type="predicted"/>
<comment type="caution">
    <text evidence="5">The sequence shown here is derived from an EMBL/GenBank/DDBJ whole genome shotgun (WGS) entry which is preliminary data.</text>
</comment>
<dbReference type="GeneID" id="89977877"/>
<evidence type="ECO:0000256" key="1">
    <source>
        <dbReference type="ARBA" id="ARBA00023242"/>
    </source>
</evidence>
<dbReference type="PANTHER" id="PTHR47425:SF3">
    <property type="entry name" value="ZN(II)2CYS6 TRANSCRIPTION FACTOR (EUROFUNG)"/>
    <property type="match status" value="1"/>
</dbReference>
<evidence type="ECO:0000256" key="2">
    <source>
        <dbReference type="SAM" id="MobiDB-lite"/>
    </source>
</evidence>
<feature type="transmembrane region" description="Helical" evidence="3">
    <location>
        <begin position="85"/>
        <end position="103"/>
    </location>
</feature>
<feature type="region of interest" description="Disordered" evidence="2">
    <location>
        <begin position="531"/>
        <end position="559"/>
    </location>
</feature>
<dbReference type="RefSeq" id="XP_064709657.1">
    <property type="nucleotide sequence ID" value="XM_064853258.1"/>
</dbReference>
<accession>A0AAV9NMT4</accession>
<dbReference type="Proteomes" id="UP001358417">
    <property type="component" value="Unassembled WGS sequence"/>
</dbReference>
<dbReference type="Pfam" id="PF04082">
    <property type="entry name" value="Fungal_trans"/>
    <property type="match status" value="1"/>
</dbReference>
<feature type="compositionally biased region" description="Polar residues" evidence="2">
    <location>
        <begin position="543"/>
        <end position="554"/>
    </location>
</feature>
<gene>
    <name evidence="5" type="ORF">LTR84_009719</name>
</gene>
<evidence type="ECO:0000313" key="6">
    <source>
        <dbReference type="Proteomes" id="UP001358417"/>
    </source>
</evidence>
<dbReference type="GO" id="GO:0006351">
    <property type="term" value="P:DNA-templated transcription"/>
    <property type="evidence" value="ECO:0007669"/>
    <property type="project" value="InterPro"/>
</dbReference>
<keyword evidence="3" id="KW-0812">Transmembrane</keyword>
<dbReference type="EMBL" id="JAVRRD010000004">
    <property type="protein sequence ID" value="KAK5059836.1"/>
    <property type="molecule type" value="Genomic_DNA"/>
</dbReference>
<organism evidence="5 6">
    <name type="scientific">Exophiala bonariae</name>
    <dbReference type="NCBI Taxonomy" id="1690606"/>
    <lineage>
        <taxon>Eukaryota</taxon>
        <taxon>Fungi</taxon>
        <taxon>Dikarya</taxon>
        <taxon>Ascomycota</taxon>
        <taxon>Pezizomycotina</taxon>
        <taxon>Eurotiomycetes</taxon>
        <taxon>Chaetothyriomycetidae</taxon>
        <taxon>Chaetothyriales</taxon>
        <taxon>Herpotrichiellaceae</taxon>
        <taxon>Exophiala</taxon>
    </lineage>
</organism>